<evidence type="ECO:0000313" key="3">
    <source>
        <dbReference type="Proteomes" id="UP000464954"/>
    </source>
</evidence>
<dbReference type="Proteomes" id="UP000464954">
    <property type="component" value="Chromosome"/>
</dbReference>
<keyword evidence="1" id="KW-1133">Transmembrane helix</keyword>
<dbReference type="KEGG" id="taer:GT409_02795"/>
<evidence type="ECO:0000256" key="1">
    <source>
        <dbReference type="SAM" id="Phobius"/>
    </source>
</evidence>
<organism evidence="2 3">
    <name type="scientific">Tichowtungia aerotolerans</name>
    <dbReference type="NCBI Taxonomy" id="2697043"/>
    <lineage>
        <taxon>Bacteria</taxon>
        <taxon>Pseudomonadati</taxon>
        <taxon>Kiritimatiellota</taxon>
        <taxon>Tichowtungiia</taxon>
        <taxon>Tichowtungiales</taxon>
        <taxon>Tichowtungiaceae</taxon>
        <taxon>Tichowtungia</taxon>
    </lineage>
</organism>
<keyword evidence="3" id="KW-1185">Reference proteome</keyword>
<keyword evidence="1" id="KW-0472">Membrane</keyword>
<evidence type="ECO:0000313" key="2">
    <source>
        <dbReference type="EMBL" id="QHI68426.1"/>
    </source>
</evidence>
<gene>
    <name evidence="2" type="ORF">GT409_02795</name>
</gene>
<evidence type="ECO:0008006" key="4">
    <source>
        <dbReference type="Google" id="ProtNLM"/>
    </source>
</evidence>
<name>A0A6P1MA21_9BACT</name>
<feature type="transmembrane region" description="Helical" evidence="1">
    <location>
        <begin position="20"/>
        <end position="41"/>
    </location>
</feature>
<dbReference type="RefSeq" id="WP_160626736.1">
    <property type="nucleotide sequence ID" value="NZ_CP047593.1"/>
</dbReference>
<proteinExistence type="predicted"/>
<dbReference type="AlphaFoldDB" id="A0A6P1MA21"/>
<accession>A0A6P1MA21</accession>
<protein>
    <recommendedName>
        <fullName evidence="4">PA14 domain-containing protein</fullName>
    </recommendedName>
</protein>
<keyword evidence="1" id="KW-0812">Transmembrane</keyword>
<sequence>MAKSTKNGGLIKGVPTAVLVSMLIHGGIALLAGGLVVFTMVQKPEKKFEPPPPVKRQKMELKKPKVKVKKQVRPKAASRITSKNVQNMTQLQLPEMPSMSKGLGGGVGGFELMPDASDIGLFGTKNSIAMGNDFEGTFYSLEMKRDGSFEAIGVDKTQALIRRFMNSGWNPRVFAPYYRSPQKLYTTHFMIPPIPSEHGPAQFGIQLSEQVSPAFWLIHYKGKIARKDGGRFRFRGTGDNYLIVRVNKQVVLVTGFGNSQMLHFGDWRSAHKDSWKYLMGHGWATVSDWFELEPGVPVDMEVIAGDYYGGWFKAMLAVEEQGAIYPKNEDGMPILPVFHTAEIPEKVKNKMTYLLTPGEINLDSDLMFNVY</sequence>
<reference evidence="2 3" key="1">
    <citation type="submission" date="2020-01" db="EMBL/GenBank/DDBJ databases">
        <title>Ponticoccus aerotolerans gen. nov., sp. nov., an anaerobic bacterium and proposal of Ponticoccusceae fam. nov., Ponticoccusles ord. nov. and Ponticoccuse classis nov. in the phylum Kiritimatiellaeota.</title>
        <authorList>
            <person name="Zhou L.Y."/>
            <person name="Du Z.J."/>
        </authorList>
    </citation>
    <scope>NUCLEOTIDE SEQUENCE [LARGE SCALE GENOMIC DNA]</scope>
    <source>
        <strain evidence="2 3">S-5007</strain>
    </source>
</reference>
<dbReference type="EMBL" id="CP047593">
    <property type="protein sequence ID" value="QHI68426.1"/>
    <property type="molecule type" value="Genomic_DNA"/>
</dbReference>